<protein>
    <recommendedName>
        <fullName evidence="1">B3/B4 tRNA-binding domain-containing protein</fullName>
    </recommendedName>
</protein>
<feature type="domain" description="B3/B4 tRNA-binding" evidence="1">
    <location>
        <begin position="62"/>
        <end position="213"/>
    </location>
</feature>
<gene>
    <name evidence="2" type="ORF">EQM13_09755</name>
</gene>
<dbReference type="InterPro" id="IPR020825">
    <property type="entry name" value="Phe-tRNA_synthase-like_B3/B4"/>
</dbReference>
<evidence type="ECO:0000259" key="1">
    <source>
        <dbReference type="SMART" id="SM00873"/>
    </source>
</evidence>
<dbReference type="PANTHER" id="PTHR39209:SF2">
    <property type="entry name" value="CYTOPLASMIC PROTEIN"/>
    <property type="match status" value="1"/>
</dbReference>
<dbReference type="OrthoDB" id="1550991at2"/>
<proteinExistence type="predicted"/>
<dbReference type="InterPro" id="IPR005146">
    <property type="entry name" value="B3/B4_tRNA-bd"/>
</dbReference>
<name>A0A410QDF8_9FIRM</name>
<dbReference type="GO" id="GO:0003723">
    <property type="term" value="F:RNA binding"/>
    <property type="evidence" value="ECO:0007669"/>
    <property type="project" value="InterPro"/>
</dbReference>
<sequence>MKIEVDKRYLLFGLMNIVGAILHNVNVKNVLSPKIEQRIQEQQNKALKYDETVIKNNKILEGYRAMIRKSGRSLKKYPPTAEALINNIKDRGHMPRINSIVDIYNMEVISNFLSIGAHDYDKISQTLCFTFAEGEEIFYPIGGGEKRTVRGDFLYRDENDILAYLDARDSELYKISEETKNVILIVQGNANTSKEYRENSLKQIVEQIIDNCGGQYEMFSVDCGNSIIIS</sequence>
<dbReference type="GO" id="GO:0004826">
    <property type="term" value="F:phenylalanine-tRNA ligase activity"/>
    <property type="evidence" value="ECO:0007669"/>
    <property type="project" value="InterPro"/>
</dbReference>
<dbReference type="PANTHER" id="PTHR39209">
    <property type="match status" value="1"/>
</dbReference>
<organism evidence="2 3">
    <name type="scientific">Acidilutibacter cellobiosedens</name>
    <dbReference type="NCBI Taxonomy" id="2507161"/>
    <lineage>
        <taxon>Bacteria</taxon>
        <taxon>Bacillati</taxon>
        <taxon>Bacillota</taxon>
        <taxon>Tissierellia</taxon>
        <taxon>Tissierellales</taxon>
        <taxon>Acidilutibacteraceae</taxon>
        <taxon>Acidilutibacter</taxon>
    </lineage>
</organism>
<dbReference type="SMART" id="SM00873">
    <property type="entry name" value="B3_4"/>
    <property type="match status" value="1"/>
</dbReference>
<dbReference type="Proteomes" id="UP000287969">
    <property type="component" value="Chromosome"/>
</dbReference>
<dbReference type="SUPFAM" id="SSF56037">
    <property type="entry name" value="PheT/TilS domain"/>
    <property type="match status" value="1"/>
</dbReference>
<dbReference type="RefSeq" id="WP_071138521.1">
    <property type="nucleotide sequence ID" value="NZ_CP035282.1"/>
</dbReference>
<evidence type="ECO:0000313" key="2">
    <source>
        <dbReference type="EMBL" id="QAT61858.1"/>
    </source>
</evidence>
<evidence type="ECO:0000313" key="3">
    <source>
        <dbReference type="Proteomes" id="UP000287969"/>
    </source>
</evidence>
<dbReference type="AlphaFoldDB" id="A0A410QDF8"/>
<dbReference type="Gene3D" id="3.50.40.10">
    <property type="entry name" value="Phenylalanyl-trna Synthetase, Chain B, domain 3"/>
    <property type="match status" value="1"/>
</dbReference>
<dbReference type="KEGG" id="spoa:EQM13_09755"/>
<dbReference type="EMBL" id="CP035282">
    <property type="protein sequence ID" value="QAT61858.1"/>
    <property type="molecule type" value="Genomic_DNA"/>
</dbReference>
<dbReference type="Pfam" id="PF03483">
    <property type="entry name" value="B3_4"/>
    <property type="match status" value="1"/>
</dbReference>
<accession>A0A410QDF8</accession>
<reference evidence="3" key="1">
    <citation type="submission" date="2019-01" db="EMBL/GenBank/DDBJ databases">
        <title>Draft genomes of a novel of Sporanaerobacter strains.</title>
        <authorList>
            <person name="Ma S."/>
        </authorList>
    </citation>
    <scope>NUCLEOTIDE SEQUENCE [LARGE SCALE GENOMIC DNA]</scope>
    <source>
        <strain evidence="3">NJN-17</strain>
    </source>
</reference>
<keyword evidence="3" id="KW-1185">Reference proteome</keyword>